<evidence type="ECO:0000313" key="4">
    <source>
        <dbReference type="EMBL" id="QEM02563.1"/>
    </source>
</evidence>
<proteinExistence type="predicted"/>
<evidence type="ECO:0000259" key="3">
    <source>
        <dbReference type="Pfam" id="PF10633"/>
    </source>
</evidence>
<name>A0AAE6JBM8_9SPHI</name>
<dbReference type="Pfam" id="PF10633">
    <property type="entry name" value="NPCBM_assoc"/>
    <property type="match status" value="1"/>
</dbReference>
<evidence type="ECO:0000256" key="1">
    <source>
        <dbReference type="SAM" id="Phobius"/>
    </source>
</evidence>
<dbReference type="EMBL" id="CP071880">
    <property type="protein sequence ID" value="QTE48695.1"/>
    <property type="molecule type" value="Genomic_DNA"/>
</dbReference>
<reference evidence="5 7" key="2">
    <citation type="submission" date="2021-03" db="EMBL/GenBank/DDBJ databases">
        <title>Mucilaginibacter strains isolated from gold and copper mining confer multi heavy-metal resistance.</title>
        <authorList>
            <person name="Li Y."/>
        </authorList>
    </citation>
    <scope>NUCLEOTIDE SEQUENCE [LARGE SCALE GENOMIC DNA]</scope>
    <source>
        <strain evidence="5 7">P2-4</strain>
    </source>
</reference>
<dbReference type="Gene3D" id="2.60.40.10">
    <property type="entry name" value="Immunoglobulins"/>
    <property type="match status" value="1"/>
</dbReference>
<dbReference type="PANTHER" id="PTHR39198">
    <property type="entry name" value="HYPOTHETICAL MEMBRANE PROTEIN, CONSERVED"/>
    <property type="match status" value="1"/>
</dbReference>
<gene>
    <name evidence="4" type="ORF">DIU31_003160</name>
    <name evidence="5" type="ORF">J3L21_24590</name>
</gene>
<feature type="transmembrane region" description="Helical" evidence="1">
    <location>
        <begin position="256"/>
        <end position="276"/>
    </location>
</feature>
<evidence type="ECO:0000313" key="7">
    <source>
        <dbReference type="Proteomes" id="UP000663940"/>
    </source>
</evidence>
<evidence type="ECO:0000313" key="5">
    <source>
        <dbReference type="EMBL" id="QTE48695.1"/>
    </source>
</evidence>
<dbReference type="Proteomes" id="UP000250557">
    <property type="component" value="Chromosome"/>
</dbReference>
<dbReference type="RefSeq" id="WP_112654487.1">
    <property type="nucleotide sequence ID" value="NZ_CP043451.1"/>
</dbReference>
<dbReference type="AlphaFoldDB" id="A0AAE6JBM8"/>
<feature type="signal peptide" evidence="2">
    <location>
        <begin position="1"/>
        <end position="31"/>
    </location>
</feature>
<feature type="chain" id="PRO_5041958767" description="Alpha-galactosidase NEW3 domain-containing protein" evidence="2">
    <location>
        <begin position="32"/>
        <end position="282"/>
    </location>
</feature>
<evidence type="ECO:0000313" key="6">
    <source>
        <dbReference type="Proteomes" id="UP000250557"/>
    </source>
</evidence>
<feature type="domain" description="Alpha-galactosidase NEW3" evidence="3">
    <location>
        <begin position="163"/>
        <end position="237"/>
    </location>
</feature>
<dbReference type="EMBL" id="CP043451">
    <property type="protein sequence ID" value="QEM02563.1"/>
    <property type="molecule type" value="Genomic_DNA"/>
</dbReference>
<dbReference type="PANTHER" id="PTHR39198:SF1">
    <property type="entry name" value="ALPHA-GALACTOSIDASE NEW3 DOMAIN-CONTAINING PROTEIN"/>
    <property type="match status" value="1"/>
</dbReference>
<keyword evidence="2" id="KW-0732">Signal</keyword>
<protein>
    <recommendedName>
        <fullName evidence="3">Alpha-galactosidase NEW3 domain-containing protein</fullName>
    </recommendedName>
</protein>
<keyword evidence="1" id="KW-0812">Transmembrane</keyword>
<accession>A0AAE6JBM8</accession>
<reference evidence="4 6" key="1">
    <citation type="submission" date="2019-08" db="EMBL/GenBank/DDBJ databases">
        <title>Comparative genome analysis confer to the adaptation heavy metal polluted environment.</title>
        <authorList>
            <person name="Li Y."/>
        </authorList>
    </citation>
    <scope>NUCLEOTIDE SEQUENCE [LARGE SCALE GENOMIC DNA]</scope>
    <source>
        <strain evidence="4 6">P2</strain>
    </source>
</reference>
<keyword evidence="1" id="KW-1133">Transmembrane helix</keyword>
<dbReference type="Proteomes" id="UP000663940">
    <property type="component" value="Chromosome"/>
</dbReference>
<organism evidence="4 6">
    <name type="scientific">Mucilaginibacter rubeus</name>
    <dbReference type="NCBI Taxonomy" id="2027860"/>
    <lineage>
        <taxon>Bacteria</taxon>
        <taxon>Pseudomonadati</taxon>
        <taxon>Bacteroidota</taxon>
        <taxon>Sphingobacteriia</taxon>
        <taxon>Sphingobacteriales</taxon>
        <taxon>Sphingobacteriaceae</taxon>
        <taxon>Mucilaginibacter</taxon>
    </lineage>
</organism>
<sequence length="282" mass="30316">MLSRLSTTPLSVLRRTIHFFCFLVLCANAHAQQSGSKTQSAFNAKLINIEAATNETFRYSTTLQNGSAEAHTYDLQTSLPPGWIITCKVDGIQVTSINIEAGKSRDISVEVNAAPDSRPGKYKIPVRAISGMDSLALTLEAVVRGTYNITLTTPTGRLSEDVTSGSQKQLQLIVKNSGSLPLNNVQLTSQLPPGWEATFEPSAINDLKPAESQNAVVTLKVPDKTLAGDYAATLTASNSSANSQAAFRLAVKTSLLAGWLGLLAIFIAIGIVYFLIRKYGRR</sequence>
<dbReference type="InterPro" id="IPR018905">
    <property type="entry name" value="A-galactase_NEW3"/>
</dbReference>
<keyword evidence="7" id="KW-1185">Reference proteome</keyword>
<dbReference type="InterPro" id="IPR013783">
    <property type="entry name" value="Ig-like_fold"/>
</dbReference>
<evidence type="ECO:0000256" key="2">
    <source>
        <dbReference type="SAM" id="SignalP"/>
    </source>
</evidence>
<keyword evidence="1" id="KW-0472">Membrane</keyword>